<dbReference type="InterPro" id="IPR051677">
    <property type="entry name" value="AfsR-DnrI-RedD_regulator"/>
</dbReference>
<keyword evidence="4" id="KW-0804">Transcription</keyword>
<evidence type="ECO:0000256" key="6">
    <source>
        <dbReference type="PROSITE-ProRule" id="PRU01091"/>
    </source>
</evidence>
<evidence type="ECO:0000259" key="8">
    <source>
        <dbReference type="PROSITE" id="PS51755"/>
    </source>
</evidence>
<dbReference type="Pfam" id="PF13424">
    <property type="entry name" value="TPR_12"/>
    <property type="match status" value="4"/>
</dbReference>
<dbReference type="PROSITE" id="PS51755">
    <property type="entry name" value="OMPR_PHOB"/>
    <property type="match status" value="1"/>
</dbReference>
<dbReference type="InterPro" id="IPR036388">
    <property type="entry name" value="WH-like_DNA-bd_sf"/>
</dbReference>
<dbReference type="Pfam" id="PF00486">
    <property type="entry name" value="Trans_reg_C"/>
    <property type="match status" value="1"/>
</dbReference>
<dbReference type="SUPFAM" id="SSF52540">
    <property type="entry name" value="P-loop containing nucleoside triphosphate hydrolases"/>
    <property type="match status" value="1"/>
</dbReference>
<evidence type="ECO:0000313" key="10">
    <source>
        <dbReference type="Proteomes" id="UP001499843"/>
    </source>
</evidence>
<feature type="region of interest" description="Disordered" evidence="7">
    <location>
        <begin position="255"/>
        <end position="287"/>
    </location>
</feature>
<feature type="repeat" description="TPR" evidence="5">
    <location>
        <begin position="815"/>
        <end position="848"/>
    </location>
</feature>
<dbReference type="SMART" id="SM00028">
    <property type="entry name" value="TPR"/>
    <property type="match status" value="9"/>
</dbReference>
<dbReference type="Proteomes" id="UP001499843">
    <property type="component" value="Unassembled WGS sequence"/>
</dbReference>
<dbReference type="PANTHER" id="PTHR35807">
    <property type="entry name" value="TRANSCRIPTIONAL REGULATOR REDD-RELATED"/>
    <property type="match status" value="1"/>
</dbReference>
<comment type="caution">
    <text evidence="9">The sequence shown here is derived from an EMBL/GenBank/DDBJ whole genome shotgun (WGS) entry which is preliminary data.</text>
</comment>
<evidence type="ECO:0000256" key="1">
    <source>
        <dbReference type="ARBA" id="ARBA00005820"/>
    </source>
</evidence>
<evidence type="ECO:0000256" key="4">
    <source>
        <dbReference type="ARBA" id="ARBA00023163"/>
    </source>
</evidence>
<dbReference type="PANTHER" id="PTHR35807:SF1">
    <property type="entry name" value="TRANSCRIPTIONAL REGULATOR REDD"/>
    <property type="match status" value="1"/>
</dbReference>
<dbReference type="CDD" id="cd15831">
    <property type="entry name" value="BTAD"/>
    <property type="match status" value="1"/>
</dbReference>
<sequence length="1027" mass="109219">MVEFRILGSVGAVHDGAAIALGGPRHRRLLAVLLLNAGRPVSVPALTDALWGERPPRSAAAMIHVRVSELRNALRSAGRGVLTRDGGYLLRLGPDELDADRFERLAGAGAAALADGDPARARAALEAGLALWRGPALGEFADEAFARPDAIRLGELRLQAVEHRIAADLELGRHGEVVAELQKLVTDQPLRERFWGQLMVALYRAGRQGEALQAYRAAWDHLRDQLGLEPGDALRGLHQAILTGDPALRVGGVDVARSGDRTPPEPERPVADPRPVAPVPAQLPADVPAFTGRTDQLRRLDDLLLHTPDTRPPDTTVTVAVLSGTAGVGKTALAVHWAHRSRDRFPDGHLHVDLRGYDPGRPMAATDALARFLTALGVRPADIPLDTDERAARLRTELAGRRMLVILDNASSVEQVRPLLPGTGPCGVLVTSRDSLAGLVARDGARRVEVGLLPPADAHALLHRLIGARAAADPSAVATLAARCARLPLALRIAAELAVSRPALPLRTLAAELAAPSTPPEPADVRPRLELLDAGGDPRTAVVSVFSWSIRHLPPAAARTFRLLGLHPGADFDVHAAAALTGRDLKRTRKEVETLTRAHLLHENTPARYGMHDLLRAYAVRLVTPEEPDAALARLAAYYVAAAATAMDGLYPAETHRRPPVDPQDTPLPELAGTDAARRWLDAERPNLVAVAAHRPMLAAIMYRYLGAGLTTDALTLHSRAHRAADEAGDREGAAWALLGLGEAHLEMGQHDRAAGLFGRALASFDEAGQGVGAGIAMTSLGRVELRQGNLDAAHRHLESALTRCRSAGDPTGQARVLNILGIVAERLGRTDRAIGHYRKALALFRRTGDLSGEAAILNNLSIAEQHAGRPDRAVGHCEQALVLFRRLGDVSGEASTLDNLAGAQARLGRHAVAAEHFERAYALYREIGDREGQAWALNGLGETALATGRPGDAVACHEAALAVAAEIGAPDQRARAHAGLGHGHRAAGRPDLARDHYERALGGHADLDPATARDVRAHLAALPGTR</sequence>
<feature type="domain" description="OmpR/PhoB-type" evidence="8">
    <location>
        <begin position="1"/>
        <end position="92"/>
    </location>
</feature>
<evidence type="ECO:0000256" key="7">
    <source>
        <dbReference type="SAM" id="MobiDB-lite"/>
    </source>
</evidence>
<evidence type="ECO:0000256" key="2">
    <source>
        <dbReference type="ARBA" id="ARBA00023015"/>
    </source>
</evidence>
<keyword evidence="10" id="KW-1185">Reference proteome</keyword>
<dbReference type="Pfam" id="PF00931">
    <property type="entry name" value="NB-ARC"/>
    <property type="match status" value="1"/>
</dbReference>
<dbReference type="InterPro" id="IPR001867">
    <property type="entry name" value="OmpR/PhoB-type_DNA-bd"/>
</dbReference>
<dbReference type="SMART" id="SM01043">
    <property type="entry name" value="BTAD"/>
    <property type="match status" value="1"/>
</dbReference>
<dbReference type="RefSeq" id="WP_344493356.1">
    <property type="nucleotide sequence ID" value="NZ_BAAAQX010000046.1"/>
</dbReference>
<proteinExistence type="inferred from homology"/>
<gene>
    <name evidence="9" type="ORF">GCM10009850_104640</name>
</gene>
<dbReference type="PRINTS" id="PR00364">
    <property type="entry name" value="DISEASERSIST"/>
</dbReference>
<reference evidence="9 10" key="1">
    <citation type="journal article" date="2019" name="Int. J. Syst. Evol. Microbiol.">
        <title>The Global Catalogue of Microorganisms (GCM) 10K type strain sequencing project: providing services to taxonomists for standard genome sequencing and annotation.</title>
        <authorList>
            <consortium name="The Broad Institute Genomics Platform"/>
            <consortium name="The Broad Institute Genome Sequencing Center for Infectious Disease"/>
            <person name="Wu L."/>
            <person name="Ma J."/>
        </authorList>
    </citation>
    <scope>NUCLEOTIDE SEQUENCE [LARGE SCALE GENOMIC DNA]</scope>
    <source>
        <strain evidence="9 10">JCM 16114</strain>
    </source>
</reference>
<dbReference type="SMART" id="SM00862">
    <property type="entry name" value="Trans_reg_C"/>
    <property type="match status" value="1"/>
</dbReference>
<dbReference type="InterPro" id="IPR019734">
    <property type="entry name" value="TPR_rpt"/>
</dbReference>
<protein>
    <submittedName>
        <fullName evidence="9">Tetratricopeptide repeat protein</fullName>
    </submittedName>
</protein>
<feature type="DNA-binding region" description="OmpR/PhoB-type" evidence="6">
    <location>
        <begin position="1"/>
        <end position="92"/>
    </location>
</feature>
<dbReference type="SUPFAM" id="SSF48452">
    <property type="entry name" value="TPR-like"/>
    <property type="match status" value="3"/>
</dbReference>
<evidence type="ECO:0000313" key="9">
    <source>
        <dbReference type="EMBL" id="GAA2214997.1"/>
    </source>
</evidence>
<organism evidence="9 10">
    <name type="scientific">Nonomuraea monospora</name>
    <dbReference type="NCBI Taxonomy" id="568818"/>
    <lineage>
        <taxon>Bacteria</taxon>
        <taxon>Bacillati</taxon>
        <taxon>Actinomycetota</taxon>
        <taxon>Actinomycetes</taxon>
        <taxon>Streptosporangiales</taxon>
        <taxon>Streptosporangiaceae</taxon>
        <taxon>Nonomuraea</taxon>
    </lineage>
</organism>
<feature type="compositionally biased region" description="Basic and acidic residues" evidence="7">
    <location>
        <begin position="257"/>
        <end position="271"/>
    </location>
</feature>
<dbReference type="InterPro" id="IPR027417">
    <property type="entry name" value="P-loop_NTPase"/>
</dbReference>
<dbReference type="SUPFAM" id="SSF46894">
    <property type="entry name" value="C-terminal effector domain of the bipartite response regulators"/>
    <property type="match status" value="1"/>
</dbReference>
<dbReference type="InterPro" id="IPR005158">
    <property type="entry name" value="BTAD"/>
</dbReference>
<evidence type="ECO:0000256" key="3">
    <source>
        <dbReference type="ARBA" id="ARBA00023125"/>
    </source>
</evidence>
<comment type="similarity">
    <text evidence="1">Belongs to the AfsR/DnrI/RedD regulatory family.</text>
</comment>
<dbReference type="PROSITE" id="PS50005">
    <property type="entry name" value="TPR"/>
    <property type="match status" value="1"/>
</dbReference>
<dbReference type="Gene3D" id="1.25.40.10">
    <property type="entry name" value="Tetratricopeptide repeat domain"/>
    <property type="match status" value="3"/>
</dbReference>
<dbReference type="InterPro" id="IPR016032">
    <property type="entry name" value="Sig_transdc_resp-reg_C-effctor"/>
</dbReference>
<dbReference type="Gene3D" id="3.40.50.300">
    <property type="entry name" value="P-loop containing nucleotide triphosphate hydrolases"/>
    <property type="match status" value="1"/>
</dbReference>
<name>A0ABN3CZP2_9ACTN</name>
<dbReference type="InterPro" id="IPR002182">
    <property type="entry name" value="NB-ARC"/>
</dbReference>
<accession>A0ABN3CZP2</accession>
<keyword evidence="3 6" id="KW-0238">DNA-binding</keyword>
<dbReference type="Gene3D" id="1.10.10.10">
    <property type="entry name" value="Winged helix-like DNA-binding domain superfamily/Winged helix DNA-binding domain"/>
    <property type="match status" value="1"/>
</dbReference>
<keyword evidence="2" id="KW-0805">Transcription regulation</keyword>
<dbReference type="InterPro" id="IPR011990">
    <property type="entry name" value="TPR-like_helical_dom_sf"/>
</dbReference>
<dbReference type="Pfam" id="PF03704">
    <property type="entry name" value="BTAD"/>
    <property type="match status" value="1"/>
</dbReference>
<keyword evidence="5" id="KW-0802">TPR repeat</keyword>
<evidence type="ECO:0000256" key="5">
    <source>
        <dbReference type="PROSITE-ProRule" id="PRU00339"/>
    </source>
</evidence>
<dbReference type="EMBL" id="BAAAQX010000046">
    <property type="protein sequence ID" value="GAA2214997.1"/>
    <property type="molecule type" value="Genomic_DNA"/>
</dbReference>